<evidence type="ECO:0000313" key="5">
    <source>
        <dbReference type="EMBL" id="CAH2713097.1"/>
    </source>
</evidence>
<dbReference type="CDD" id="cd10918">
    <property type="entry name" value="CE4_NodB_like_5s_6s"/>
    <property type="match status" value="1"/>
</dbReference>
<feature type="domain" description="NodB homology" evidence="4">
    <location>
        <begin position="212"/>
        <end position="377"/>
    </location>
</feature>
<dbReference type="Proteomes" id="UP000838308">
    <property type="component" value="Unassembled WGS sequence"/>
</dbReference>
<dbReference type="PANTHER" id="PTHR34216:SF3">
    <property type="entry name" value="POLY-BETA-1,6-N-ACETYL-D-GLUCOSAMINE N-DEACETYLASE"/>
    <property type="match status" value="1"/>
</dbReference>
<dbReference type="PROSITE" id="PS51677">
    <property type="entry name" value="NODB"/>
    <property type="match status" value="1"/>
</dbReference>
<dbReference type="InterPro" id="IPR051398">
    <property type="entry name" value="Polysacch_Deacetylase"/>
</dbReference>
<dbReference type="InterPro" id="IPR002509">
    <property type="entry name" value="NODB_dom"/>
</dbReference>
<feature type="chain" id="PRO_5046648506" description="NodB homology domain-containing protein" evidence="3">
    <location>
        <begin position="26"/>
        <end position="377"/>
    </location>
</feature>
<comment type="subcellular location">
    <subcellularLocation>
        <location evidence="1">Secreted</location>
    </subcellularLocation>
</comment>
<dbReference type="InterPro" id="IPR011330">
    <property type="entry name" value="Glyco_hydro/deAcase_b/a-brl"/>
</dbReference>
<name>A0ABM9EKK5_9BACI</name>
<dbReference type="PROSITE" id="PS51257">
    <property type="entry name" value="PROKAR_LIPOPROTEIN"/>
    <property type="match status" value="1"/>
</dbReference>
<dbReference type="Pfam" id="PF01522">
    <property type="entry name" value="Polysacc_deac_1"/>
    <property type="match status" value="1"/>
</dbReference>
<keyword evidence="6" id="KW-1185">Reference proteome</keyword>
<proteinExistence type="predicted"/>
<feature type="signal peptide" evidence="3">
    <location>
        <begin position="1"/>
        <end position="25"/>
    </location>
</feature>
<dbReference type="Gene3D" id="2.60.40.3760">
    <property type="match status" value="1"/>
</dbReference>
<keyword evidence="2 3" id="KW-0732">Signal</keyword>
<evidence type="ECO:0000256" key="1">
    <source>
        <dbReference type="ARBA" id="ARBA00004613"/>
    </source>
</evidence>
<reference evidence="5" key="1">
    <citation type="submission" date="2022-04" db="EMBL/GenBank/DDBJ databases">
        <authorList>
            <person name="Criscuolo A."/>
        </authorList>
    </citation>
    <scope>NUCLEOTIDE SEQUENCE</scope>
    <source>
        <strain evidence="5">CIP111895</strain>
    </source>
</reference>
<evidence type="ECO:0000313" key="6">
    <source>
        <dbReference type="Proteomes" id="UP000838308"/>
    </source>
</evidence>
<evidence type="ECO:0000256" key="2">
    <source>
        <dbReference type="ARBA" id="ARBA00022729"/>
    </source>
</evidence>
<dbReference type="PANTHER" id="PTHR34216">
    <property type="match status" value="1"/>
</dbReference>
<dbReference type="SUPFAM" id="SSF88713">
    <property type="entry name" value="Glycoside hydrolase/deacetylase"/>
    <property type="match status" value="1"/>
</dbReference>
<evidence type="ECO:0000259" key="4">
    <source>
        <dbReference type="PROSITE" id="PS51677"/>
    </source>
</evidence>
<dbReference type="InterPro" id="IPR013688">
    <property type="entry name" value="GBS_Bsp-like"/>
</dbReference>
<sequence>MKKLINLVLISTFLLSGCSLLEANAKTNKDVTTIKHVVVAKEPDQGESPEVNDNTIFDPKGTISFSPLTYQSTKITITTIDRTENVSAINYHIWRTADGQESMKIFMSNQKENNYSFMFDTKEFLDKCGEFQVEAYGKLEDGREELLAKSAVTFQQHVPILMYHAIDEYKGEGLKDLFVTPANFEVQMRYLKDKGYTLLTFERWDEVNKVNKPILVTFDDGMKNNLNAFRILQELKDERFQPAATEYVIAGYIDSGSYRLSTEDIKEMVNSGIFSIQSHTMSHADLPKITNYEEELNASKEKIEQITGKPVIAIAYPFGHFNDKVVEETKKYYKFATTTKPGQFIEKGESDELLLMHRVRISNSTTINQFAALVESR</sequence>
<gene>
    <name evidence="5" type="ORF">BACCIP111895_00230</name>
</gene>
<dbReference type="RefSeq" id="WP_248733448.1">
    <property type="nucleotide sequence ID" value="NZ_CALBWS010000001.1"/>
</dbReference>
<organism evidence="5 6">
    <name type="scientific">Neobacillus rhizosphaerae</name>
    <dbReference type="NCBI Taxonomy" id="2880965"/>
    <lineage>
        <taxon>Bacteria</taxon>
        <taxon>Bacillati</taxon>
        <taxon>Bacillota</taxon>
        <taxon>Bacilli</taxon>
        <taxon>Bacillales</taxon>
        <taxon>Bacillaceae</taxon>
        <taxon>Neobacillus</taxon>
    </lineage>
</organism>
<accession>A0ABM9EKK5</accession>
<dbReference type="Gene3D" id="3.20.20.370">
    <property type="entry name" value="Glycoside hydrolase/deacetylase"/>
    <property type="match status" value="1"/>
</dbReference>
<evidence type="ECO:0000256" key="3">
    <source>
        <dbReference type="SAM" id="SignalP"/>
    </source>
</evidence>
<protein>
    <recommendedName>
        <fullName evidence="4">NodB homology domain-containing protein</fullName>
    </recommendedName>
</protein>
<dbReference type="Pfam" id="PF08481">
    <property type="entry name" value="GBS_Bsp-like"/>
    <property type="match status" value="1"/>
</dbReference>
<dbReference type="EMBL" id="CALBWS010000001">
    <property type="protein sequence ID" value="CAH2713097.1"/>
    <property type="molecule type" value="Genomic_DNA"/>
</dbReference>
<comment type="caution">
    <text evidence="5">The sequence shown here is derived from an EMBL/GenBank/DDBJ whole genome shotgun (WGS) entry which is preliminary data.</text>
</comment>